<dbReference type="AlphaFoldDB" id="A0A2P6V103"/>
<feature type="signal peptide" evidence="1">
    <location>
        <begin position="1"/>
        <end position="22"/>
    </location>
</feature>
<keyword evidence="3" id="KW-1185">Reference proteome</keyword>
<dbReference type="InterPro" id="IPR036378">
    <property type="entry name" value="FAS1_dom_sf"/>
</dbReference>
<evidence type="ECO:0000313" key="2">
    <source>
        <dbReference type="EMBL" id="PSC67768.1"/>
    </source>
</evidence>
<keyword evidence="1" id="KW-0732">Signal</keyword>
<dbReference type="EMBL" id="LHPF02000048">
    <property type="protein sequence ID" value="PSC67768.1"/>
    <property type="molecule type" value="Genomic_DNA"/>
</dbReference>
<evidence type="ECO:0000313" key="3">
    <source>
        <dbReference type="Proteomes" id="UP000239649"/>
    </source>
</evidence>
<sequence length="222" mass="24668">MPSRSLLALACAALVLATGARAATAGAAHNVPVNGTFAPTFWDALCKEQHRFSILKDIIRCAGMVKLLQSTNLCGTFFPPDNKAWDEVLVDDLGISVKELLLPVNQRLLTEFVQSLVVPGTQLYKEDWPVWPKKVWYKTLHPKNKIGIEMDDGGPRTSDSYDVDGNDDDAELIPKPYLVDLKVGTCGVMQSLDDVVTWKGWKNAIGRNVHAWRRRHHHGKGK</sequence>
<protein>
    <submittedName>
        <fullName evidence="2">Beta-Ig-H3 fasciclin</fullName>
    </submittedName>
</protein>
<dbReference type="Proteomes" id="UP000239649">
    <property type="component" value="Unassembled WGS sequence"/>
</dbReference>
<proteinExistence type="predicted"/>
<organism evidence="2 3">
    <name type="scientific">Micractinium conductrix</name>
    <dbReference type="NCBI Taxonomy" id="554055"/>
    <lineage>
        <taxon>Eukaryota</taxon>
        <taxon>Viridiplantae</taxon>
        <taxon>Chlorophyta</taxon>
        <taxon>core chlorophytes</taxon>
        <taxon>Trebouxiophyceae</taxon>
        <taxon>Chlorellales</taxon>
        <taxon>Chlorellaceae</taxon>
        <taxon>Chlorella clade</taxon>
        <taxon>Micractinium</taxon>
    </lineage>
</organism>
<name>A0A2P6V103_9CHLO</name>
<evidence type="ECO:0000256" key="1">
    <source>
        <dbReference type="SAM" id="SignalP"/>
    </source>
</evidence>
<gene>
    <name evidence="2" type="ORF">C2E20_8556</name>
</gene>
<dbReference type="SUPFAM" id="SSF82153">
    <property type="entry name" value="FAS1 domain"/>
    <property type="match status" value="1"/>
</dbReference>
<dbReference type="Gene3D" id="2.30.180.10">
    <property type="entry name" value="FAS1 domain"/>
    <property type="match status" value="1"/>
</dbReference>
<comment type="caution">
    <text evidence="2">The sequence shown here is derived from an EMBL/GenBank/DDBJ whole genome shotgun (WGS) entry which is preliminary data.</text>
</comment>
<reference evidence="2 3" key="1">
    <citation type="journal article" date="2018" name="Plant J.">
        <title>Genome sequences of Chlorella sorokiniana UTEX 1602 and Micractinium conductrix SAG 241.80: implications to maltose excretion by a green alga.</title>
        <authorList>
            <person name="Arriola M.B."/>
            <person name="Velmurugan N."/>
            <person name="Zhang Y."/>
            <person name="Plunkett M.H."/>
            <person name="Hondzo H."/>
            <person name="Barney B.M."/>
        </authorList>
    </citation>
    <scope>NUCLEOTIDE SEQUENCE [LARGE SCALE GENOMIC DNA]</scope>
    <source>
        <strain evidence="2 3">SAG 241.80</strain>
    </source>
</reference>
<accession>A0A2P6V103</accession>
<feature type="chain" id="PRO_5015156291" evidence="1">
    <location>
        <begin position="23"/>
        <end position="222"/>
    </location>
</feature>